<protein>
    <submittedName>
        <fullName evidence="2">Chemotaxis protein CheW</fullName>
    </submittedName>
</protein>
<organism evidence="2 3">
    <name type="scientific">Heliobacterium mobile</name>
    <name type="common">Heliobacillus mobilis</name>
    <dbReference type="NCBI Taxonomy" id="28064"/>
    <lineage>
        <taxon>Bacteria</taxon>
        <taxon>Bacillati</taxon>
        <taxon>Bacillota</taxon>
        <taxon>Clostridia</taxon>
        <taxon>Eubacteriales</taxon>
        <taxon>Heliobacteriaceae</taxon>
        <taxon>Heliobacterium</taxon>
    </lineage>
</organism>
<reference evidence="2 3" key="1">
    <citation type="submission" date="2019-11" db="EMBL/GenBank/DDBJ databases">
        <title>Whole-genome sequence of a the green, strictly anaerobic photosynthetic bacterium Heliobacillus mobilis DSM 6151.</title>
        <authorList>
            <person name="Kyndt J.A."/>
            <person name="Meyer T.E."/>
        </authorList>
    </citation>
    <scope>NUCLEOTIDE SEQUENCE [LARGE SCALE GENOMIC DNA]</scope>
    <source>
        <strain evidence="2 3">DSM 6151</strain>
    </source>
</reference>
<dbReference type="SMART" id="SM00260">
    <property type="entry name" value="CheW"/>
    <property type="match status" value="1"/>
</dbReference>
<dbReference type="PROSITE" id="PS50851">
    <property type="entry name" value="CHEW"/>
    <property type="match status" value="1"/>
</dbReference>
<dbReference type="InterPro" id="IPR036061">
    <property type="entry name" value="CheW-like_dom_sf"/>
</dbReference>
<dbReference type="Gene3D" id="2.40.50.180">
    <property type="entry name" value="CheA-289, Domain 4"/>
    <property type="match status" value="1"/>
</dbReference>
<comment type="caution">
    <text evidence="2">The sequence shown here is derived from an EMBL/GenBank/DDBJ whole genome shotgun (WGS) entry which is preliminary data.</text>
</comment>
<dbReference type="PANTHER" id="PTHR22617:SF23">
    <property type="entry name" value="CHEMOTAXIS PROTEIN CHEW"/>
    <property type="match status" value="1"/>
</dbReference>
<accession>A0A6I3SKZ0</accession>
<dbReference type="AlphaFoldDB" id="A0A6I3SKZ0"/>
<dbReference type="Gene3D" id="2.30.30.40">
    <property type="entry name" value="SH3 Domains"/>
    <property type="match status" value="1"/>
</dbReference>
<sequence>MKKKESKPYSSDWSDKKRLLEGGNPLDPFQIVTFSLGRESYGIPIERVREIIRPTPITLIPHTPPYVLGLLNLRGNVIPVIDLRLRLHITPEGEAKNNRIIVVEIEGVVVGMMVDSVSSVMTVQEDMLTDTPDMLCETDDGFINRVIKTDQRLTVLLNLQAMVYPKAG</sequence>
<feature type="domain" description="CheW-like" evidence="1">
    <location>
        <begin position="28"/>
        <end position="168"/>
    </location>
</feature>
<evidence type="ECO:0000313" key="3">
    <source>
        <dbReference type="Proteomes" id="UP000430670"/>
    </source>
</evidence>
<dbReference type="EMBL" id="WNKU01000011">
    <property type="protein sequence ID" value="MTV49425.1"/>
    <property type="molecule type" value="Genomic_DNA"/>
</dbReference>
<dbReference type="SUPFAM" id="SSF50341">
    <property type="entry name" value="CheW-like"/>
    <property type="match status" value="1"/>
</dbReference>
<dbReference type="InterPro" id="IPR002545">
    <property type="entry name" value="CheW-lke_dom"/>
</dbReference>
<dbReference type="Pfam" id="PF01584">
    <property type="entry name" value="CheW"/>
    <property type="match status" value="1"/>
</dbReference>
<dbReference type="GO" id="GO:0007165">
    <property type="term" value="P:signal transduction"/>
    <property type="evidence" value="ECO:0007669"/>
    <property type="project" value="InterPro"/>
</dbReference>
<gene>
    <name evidence="2" type="ORF">GJ688_10595</name>
</gene>
<evidence type="ECO:0000313" key="2">
    <source>
        <dbReference type="EMBL" id="MTV49425.1"/>
    </source>
</evidence>
<name>A0A6I3SKZ0_HELMO</name>
<dbReference type="PANTHER" id="PTHR22617">
    <property type="entry name" value="CHEMOTAXIS SENSOR HISTIDINE KINASE-RELATED"/>
    <property type="match status" value="1"/>
</dbReference>
<proteinExistence type="predicted"/>
<dbReference type="Proteomes" id="UP000430670">
    <property type="component" value="Unassembled WGS sequence"/>
</dbReference>
<dbReference type="InterPro" id="IPR039315">
    <property type="entry name" value="CheW"/>
</dbReference>
<dbReference type="GO" id="GO:0005829">
    <property type="term" value="C:cytosol"/>
    <property type="evidence" value="ECO:0007669"/>
    <property type="project" value="TreeGrafter"/>
</dbReference>
<dbReference type="OrthoDB" id="9794382at2"/>
<evidence type="ECO:0000259" key="1">
    <source>
        <dbReference type="PROSITE" id="PS50851"/>
    </source>
</evidence>
<dbReference type="GO" id="GO:0006935">
    <property type="term" value="P:chemotaxis"/>
    <property type="evidence" value="ECO:0007669"/>
    <property type="project" value="InterPro"/>
</dbReference>
<keyword evidence="3" id="KW-1185">Reference proteome</keyword>